<dbReference type="SUPFAM" id="SSF53098">
    <property type="entry name" value="Ribonuclease H-like"/>
    <property type="match status" value="1"/>
</dbReference>
<dbReference type="InterPro" id="IPR009057">
    <property type="entry name" value="Homeodomain-like_sf"/>
</dbReference>
<dbReference type="SUPFAM" id="SSF46689">
    <property type="entry name" value="Homeodomain-like"/>
    <property type="match status" value="1"/>
</dbReference>
<name>A0A1H0MC38_9BURK</name>
<feature type="domain" description="Integrase catalytic" evidence="2">
    <location>
        <begin position="128"/>
        <end position="311"/>
    </location>
</feature>
<protein>
    <submittedName>
        <fullName evidence="3">Transposase</fullName>
    </submittedName>
</protein>
<dbReference type="EMBL" id="FNJL01000003">
    <property type="protein sequence ID" value="SDO78058.1"/>
    <property type="molecule type" value="Genomic_DNA"/>
</dbReference>
<dbReference type="GO" id="GO:0015074">
    <property type="term" value="P:DNA integration"/>
    <property type="evidence" value="ECO:0007669"/>
    <property type="project" value="InterPro"/>
</dbReference>
<dbReference type="InterPro" id="IPR001584">
    <property type="entry name" value="Integrase_cat-core"/>
</dbReference>
<dbReference type="Proteomes" id="UP000199317">
    <property type="component" value="Unassembled WGS sequence"/>
</dbReference>
<sequence>MNSHKHARLTRAGRALLVDRVLEQNWTMKQASLAAGVSLRTGYKWLARFRAEGPTGLLDRTSRPHRSPLACAPEQLQHFEQQRRLRLPLWRIARQAGRSLATVARYMGRLGLSRLVSLEPPQPVLRYERASPGELLHIDTKRLGRIQGVGHRITGDRTKNRNRGIGWDAVHLAIDDHSRVSFGKVLHDETALSCVQFLRDAVDYYASIGVHIERVMTDNGAGYKNAFRAACQELGIRHIRTRPYTPKTSGKAERFVQTSLREWAYARPYESSAQRTAALQPFIDAYNWCRPHSALVGHHLTAPMRSLLGHTRLTPPIRARRPGWSPPRALSSPRCDPS</sequence>
<keyword evidence="4" id="KW-1185">Reference proteome</keyword>
<dbReference type="Gene3D" id="3.30.420.10">
    <property type="entry name" value="Ribonuclease H-like superfamily/Ribonuclease H"/>
    <property type="match status" value="1"/>
</dbReference>
<dbReference type="InterPro" id="IPR047656">
    <property type="entry name" value="IS481-like_transpos"/>
</dbReference>
<feature type="region of interest" description="Disordered" evidence="1">
    <location>
        <begin position="311"/>
        <end position="338"/>
    </location>
</feature>
<evidence type="ECO:0000313" key="4">
    <source>
        <dbReference type="Proteomes" id="UP000199317"/>
    </source>
</evidence>
<evidence type="ECO:0000313" key="3">
    <source>
        <dbReference type="EMBL" id="SDO78058.1"/>
    </source>
</evidence>
<dbReference type="Pfam" id="PF13683">
    <property type="entry name" value="rve_3"/>
    <property type="match status" value="1"/>
</dbReference>
<accession>A0A1H0MC38</accession>
<dbReference type="PANTHER" id="PTHR35004:SF6">
    <property type="entry name" value="TRANSPOSASE"/>
    <property type="match status" value="1"/>
</dbReference>
<dbReference type="InterPro" id="IPR024967">
    <property type="entry name" value="DNA-bd_IS481-type"/>
</dbReference>
<dbReference type="Pfam" id="PF13011">
    <property type="entry name" value="LZ_Tnp_IS481"/>
    <property type="match status" value="1"/>
</dbReference>
<dbReference type="PROSITE" id="PS50994">
    <property type="entry name" value="INTEGRASE"/>
    <property type="match status" value="1"/>
</dbReference>
<dbReference type="GO" id="GO:0003676">
    <property type="term" value="F:nucleic acid binding"/>
    <property type="evidence" value="ECO:0007669"/>
    <property type="project" value="InterPro"/>
</dbReference>
<dbReference type="PANTHER" id="PTHR35004">
    <property type="entry name" value="TRANSPOSASE RV3428C-RELATED"/>
    <property type="match status" value="1"/>
</dbReference>
<evidence type="ECO:0000259" key="2">
    <source>
        <dbReference type="PROSITE" id="PS50994"/>
    </source>
</evidence>
<organism evidence="3 4">
    <name type="scientific">Paracidovorax cattleyae</name>
    <dbReference type="NCBI Taxonomy" id="80868"/>
    <lineage>
        <taxon>Bacteria</taxon>
        <taxon>Pseudomonadati</taxon>
        <taxon>Pseudomonadota</taxon>
        <taxon>Betaproteobacteria</taxon>
        <taxon>Burkholderiales</taxon>
        <taxon>Comamonadaceae</taxon>
        <taxon>Paracidovorax</taxon>
    </lineage>
</organism>
<dbReference type="AlphaFoldDB" id="A0A1H0MC38"/>
<gene>
    <name evidence="3" type="ORF">SAMN04489708_103208</name>
</gene>
<reference evidence="4" key="1">
    <citation type="submission" date="2016-10" db="EMBL/GenBank/DDBJ databases">
        <authorList>
            <person name="Varghese N."/>
            <person name="Submissions S."/>
        </authorList>
    </citation>
    <scope>NUCLEOTIDE SEQUENCE [LARGE SCALE GENOMIC DNA]</scope>
    <source>
        <strain evidence="4">DSM 17101</strain>
    </source>
</reference>
<evidence type="ECO:0000256" key="1">
    <source>
        <dbReference type="SAM" id="MobiDB-lite"/>
    </source>
</evidence>
<proteinExistence type="predicted"/>
<dbReference type="NCBIfam" id="NF033577">
    <property type="entry name" value="transpos_IS481"/>
    <property type="match status" value="1"/>
</dbReference>
<dbReference type="InterPro" id="IPR036397">
    <property type="entry name" value="RNaseH_sf"/>
</dbReference>
<dbReference type="InterPro" id="IPR012337">
    <property type="entry name" value="RNaseH-like_sf"/>
</dbReference>